<proteinExistence type="predicted"/>
<dbReference type="Proteomes" id="UP001434419">
    <property type="component" value="Unassembled WGS sequence"/>
</dbReference>
<accession>A0ABV2BDA3</accession>
<name>A0ABV2BDA3_9LACO</name>
<dbReference type="RefSeq" id="WP_005722535.1">
    <property type="nucleotide sequence ID" value="NZ_CP083393.1"/>
</dbReference>
<protein>
    <submittedName>
        <fullName evidence="1">Minor capsid protein</fullName>
    </submittedName>
</protein>
<dbReference type="Pfam" id="PF11114">
    <property type="entry name" value="Minor_capsid_2"/>
    <property type="match status" value="1"/>
</dbReference>
<keyword evidence="2" id="KW-1185">Reference proteome</keyword>
<gene>
    <name evidence="1" type="ORF">ABVC42_13370</name>
</gene>
<reference evidence="1" key="1">
    <citation type="submission" date="2024-06" db="EMBL/GenBank/DDBJ databases">
        <title>Vaginal Lactobacillus fatty acid response mechanisms reveal a metabolite-targeted strategy for bacterial vaginosis treatment.</title>
        <authorList>
            <person name="Zhu M."/>
            <person name="Blainey P.C."/>
            <person name="Bloom S.M."/>
            <person name="Kwon D.S."/>
        </authorList>
    </citation>
    <scope>NUCLEOTIDE SEQUENCE</scope>
    <source>
        <strain evidence="1">194_F1_1</strain>
    </source>
</reference>
<dbReference type="EMBL" id="JBETVU010000012">
    <property type="protein sequence ID" value="MES5150840.1"/>
    <property type="molecule type" value="Genomic_DNA"/>
</dbReference>
<comment type="caution">
    <text evidence="1">The sequence shown here is derived from an EMBL/GenBank/DDBJ whole genome shotgun (WGS) entry which is preliminary data.</text>
</comment>
<evidence type="ECO:0000313" key="1">
    <source>
        <dbReference type="EMBL" id="MES5150840.1"/>
    </source>
</evidence>
<evidence type="ECO:0000313" key="2">
    <source>
        <dbReference type="Proteomes" id="UP001434419"/>
    </source>
</evidence>
<sequence length="129" mass="14414">MGVKVHVNLSGLNRKLSAESLKRARKLMANDALQAMNKYVPSSSQGNDESGSTLRGMSSVAEDGSSVMYRAIYARAQFYGFITNKYGGPFRIHNYTTPGTSRRWDLRLKGHKEDMNHVKEAFVKGLDLK</sequence>
<organism evidence="1 2">
    <name type="scientific">Lactobacillus crispatus</name>
    <dbReference type="NCBI Taxonomy" id="47770"/>
    <lineage>
        <taxon>Bacteria</taxon>
        <taxon>Bacillati</taxon>
        <taxon>Bacillota</taxon>
        <taxon>Bacilli</taxon>
        <taxon>Lactobacillales</taxon>
        <taxon>Lactobacillaceae</taxon>
        <taxon>Lactobacillus</taxon>
    </lineage>
</organism>
<dbReference type="InterPro" id="IPR021080">
    <property type="entry name" value="Minor_capsid_protein"/>
</dbReference>